<proteinExistence type="predicted"/>
<evidence type="ECO:0000313" key="2">
    <source>
        <dbReference type="EMBL" id="KAL2742668.1"/>
    </source>
</evidence>
<dbReference type="EMBL" id="JAYRBN010000056">
    <property type="protein sequence ID" value="KAL2742668.1"/>
    <property type="molecule type" value="Genomic_DNA"/>
</dbReference>
<evidence type="ECO:0000256" key="1">
    <source>
        <dbReference type="SAM" id="MobiDB-lite"/>
    </source>
</evidence>
<protein>
    <submittedName>
        <fullName evidence="2">Bromodomain adjacent to zinc finger domain protein 1A isoform X1</fullName>
    </submittedName>
</protein>
<comment type="caution">
    <text evidence="2">The sequence shown here is derived from an EMBL/GenBank/DDBJ whole genome shotgun (WGS) entry which is preliminary data.</text>
</comment>
<dbReference type="Proteomes" id="UP001607303">
    <property type="component" value="Unassembled WGS sequence"/>
</dbReference>
<name>A0ABD2CEF7_VESMC</name>
<dbReference type="AlphaFoldDB" id="A0ABD2CEF7"/>
<reference evidence="2 3" key="1">
    <citation type="journal article" date="2024" name="Ann. Entomol. Soc. Am.">
        <title>Genomic analyses of the southern and eastern yellowjacket wasps (Hymenoptera: Vespidae) reveal evolutionary signatures of social life.</title>
        <authorList>
            <person name="Catto M.A."/>
            <person name="Caine P.B."/>
            <person name="Orr S.E."/>
            <person name="Hunt B.G."/>
            <person name="Goodisman M.A.D."/>
        </authorList>
    </citation>
    <scope>NUCLEOTIDE SEQUENCE [LARGE SCALE GENOMIC DNA]</scope>
    <source>
        <strain evidence="2">232</strain>
        <tissue evidence="2">Head and thorax</tissue>
    </source>
</reference>
<accession>A0ABD2CEF7</accession>
<feature type="region of interest" description="Disordered" evidence="1">
    <location>
        <begin position="69"/>
        <end position="96"/>
    </location>
</feature>
<keyword evidence="3" id="KW-1185">Reference proteome</keyword>
<evidence type="ECO:0000313" key="3">
    <source>
        <dbReference type="Proteomes" id="UP001607303"/>
    </source>
</evidence>
<gene>
    <name evidence="2" type="ORF">V1477_008157</name>
</gene>
<organism evidence="2 3">
    <name type="scientific">Vespula maculifrons</name>
    <name type="common">Eastern yellow jacket</name>
    <name type="synonym">Wasp</name>
    <dbReference type="NCBI Taxonomy" id="7453"/>
    <lineage>
        <taxon>Eukaryota</taxon>
        <taxon>Metazoa</taxon>
        <taxon>Ecdysozoa</taxon>
        <taxon>Arthropoda</taxon>
        <taxon>Hexapoda</taxon>
        <taxon>Insecta</taxon>
        <taxon>Pterygota</taxon>
        <taxon>Neoptera</taxon>
        <taxon>Endopterygota</taxon>
        <taxon>Hymenoptera</taxon>
        <taxon>Apocrita</taxon>
        <taxon>Aculeata</taxon>
        <taxon>Vespoidea</taxon>
        <taxon>Vespidae</taxon>
        <taxon>Vespinae</taxon>
        <taxon>Vespula</taxon>
    </lineage>
</organism>
<sequence>MAVDNNYTNEEGRIFGLRTYELVYLIRVRLCPFKNSYVYRAGSRLLKYFEKRCKEIGLNLEDDTGQSIAKKPKLNRSDTNENGIENEENFEILKKR</sequence>